<dbReference type="PANTHER" id="PTHR23416">
    <property type="entry name" value="SIALIC ACID SYNTHASE-RELATED"/>
    <property type="match status" value="1"/>
</dbReference>
<dbReference type="EMBL" id="WXEX01000016">
    <property type="protein sequence ID" value="MZP44433.1"/>
    <property type="molecule type" value="Genomic_DNA"/>
</dbReference>
<comment type="similarity">
    <text evidence="1">Belongs to the transferase hexapeptide repeat family.</text>
</comment>
<evidence type="ECO:0000313" key="5">
    <source>
        <dbReference type="Proteomes" id="UP000471031"/>
    </source>
</evidence>
<evidence type="ECO:0000256" key="2">
    <source>
        <dbReference type="ARBA" id="ARBA00022679"/>
    </source>
</evidence>
<dbReference type="PROSITE" id="PS00101">
    <property type="entry name" value="HEXAPEP_TRANSFERASES"/>
    <property type="match status" value="1"/>
</dbReference>
<dbReference type="InterPro" id="IPR051159">
    <property type="entry name" value="Hexapeptide_acetyltransf"/>
</dbReference>
<name>A0A845LM37_HELGE</name>
<dbReference type="PANTHER" id="PTHR23416:SF23">
    <property type="entry name" value="ACETYLTRANSFERASE C18B11.09C-RELATED"/>
    <property type="match status" value="1"/>
</dbReference>
<dbReference type="Proteomes" id="UP000471031">
    <property type="component" value="Unassembled WGS sequence"/>
</dbReference>
<dbReference type="Pfam" id="PF00132">
    <property type="entry name" value="Hexapep"/>
    <property type="match status" value="1"/>
</dbReference>
<sequence>MARRTVAYPVAGKNSLRHVYGHVPFWRVFRNVLIILLARFVPFLELKNKLYRLLGMGVGQDASIAFMVMMDILHPELITIGKDCVIGYNTTILAHEYLLREYRLGEVRIGDGVVIGANSTILAGVSIGDYAIVAAGAVVTADVPPNTFVAGVPARVIRQPAYPAIPE</sequence>
<comment type="caution">
    <text evidence="4">The sequence shown here is derived from an EMBL/GenBank/DDBJ whole genome shotgun (WGS) entry which is preliminary data.</text>
</comment>
<dbReference type="OrthoDB" id="9801697at2"/>
<dbReference type="SUPFAM" id="SSF51161">
    <property type="entry name" value="Trimeric LpxA-like enzymes"/>
    <property type="match status" value="1"/>
</dbReference>
<proteinExistence type="inferred from homology"/>
<evidence type="ECO:0000313" key="4">
    <source>
        <dbReference type="EMBL" id="MZP44433.1"/>
    </source>
</evidence>
<dbReference type="CDD" id="cd04647">
    <property type="entry name" value="LbH_MAT_like"/>
    <property type="match status" value="1"/>
</dbReference>
<dbReference type="InterPro" id="IPR018357">
    <property type="entry name" value="Hexapep_transf_CS"/>
</dbReference>
<dbReference type="RefSeq" id="WP_161263003.1">
    <property type="nucleotide sequence ID" value="NZ_JAFBDC010000017.1"/>
</dbReference>
<gene>
    <name evidence="4" type="ORF">GTO89_15480</name>
</gene>
<protein>
    <submittedName>
        <fullName evidence="4">Acetyltransferase</fullName>
    </submittedName>
</protein>
<keyword evidence="5" id="KW-1185">Reference proteome</keyword>
<accession>A0A845LM37</accession>
<dbReference type="AlphaFoldDB" id="A0A845LM37"/>
<dbReference type="Gene3D" id="2.160.10.10">
    <property type="entry name" value="Hexapeptide repeat proteins"/>
    <property type="match status" value="1"/>
</dbReference>
<dbReference type="InterPro" id="IPR011004">
    <property type="entry name" value="Trimer_LpxA-like_sf"/>
</dbReference>
<evidence type="ECO:0000256" key="3">
    <source>
        <dbReference type="ARBA" id="ARBA00022737"/>
    </source>
</evidence>
<keyword evidence="3" id="KW-0677">Repeat</keyword>
<keyword evidence="2 4" id="KW-0808">Transferase</keyword>
<reference evidence="4 5" key="1">
    <citation type="submission" date="2020-01" db="EMBL/GenBank/DDBJ databases">
        <title>Whole genome sequence of Heliobacterium gestii DSM 11169.</title>
        <authorList>
            <person name="Kyndt J.A."/>
            <person name="Meyer T.E."/>
        </authorList>
    </citation>
    <scope>NUCLEOTIDE SEQUENCE [LARGE SCALE GENOMIC DNA]</scope>
    <source>
        <strain evidence="4 5">DSM 11169</strain>
    </source>
</reference>
<dbReference type="GO" id="GO:0008374">
    <property type="term" value="F:O-acyltransferase activity"/>
    <property type="evidence" value="ECO:0007669"/>
    <property type="project" value="TreeGrafter"/>
</dbReference>
<evidence type="ECO:0000256" key="1">
    <source>
        <dbReference type="ARBA" id="ARBA00007274"/>
    </source>
</evidence>
<dbReference type="Pfam" id="PF14602">
    <property type="entry name" value="Hexapep_2"/>
    <property type="match status" value="1"/>
</dbReference>
<organism evidence="4 5">
    <name type="scientific">Heliomicrobium gestii</name>
    <name type="common">Heliobacterium gestii</name>
    <dbReference type="NCBI Taxonomy" id="2699"/>
    <lineage>
        <taxon>Bacteria</taxon>
        <taxon>Bacillati</taxon>
        <taxon>Bacillota</taxon>
        <taxon>Clostridia</taxon>
        <taxon>Eubacteriales</taxon>
        <taxon>Heliobacteriaceae</taxon>
        <taxon>Heliomicrobium</taxon>
    </lineage>
</organism>
<dbReference type="InterPro" id="IPR001451">
    <property type="entry name" value="Hexapep"/>
</dbReference>